<feature type="compositionally biased region" description="Basic and acidic residues" evidence="1">
    <location>
        <begin position="58"/>
        <end position="69"/>
    </location>
</feature>
<feature type="compositionally biased region" description="Basic and acidic residues" evidence="1">
    <location>
        <begin position="31"/>
        <end position="47"/>
    </location>
</feature>
<sequence length="209" mass="24238">MCFSSDDWSVYRGVDRHPKQGLRKLRAFRNYSEEERQAQRQDERMAQEQDFESAYDLPARRPSDNRDQSRYGGSGYYVGSSDYYYMDETQESRSGQRMEGRLGIRLDDGRDTRDARRTTRNPWPAQVNNPFITRPAPRSTAPSTHRNTGQHPRVETVATKSSARSRSSRRPRAHQPPLTKQNLADQQSRAAAIKAKEERARQRLTMADK</sequence>
<feature type="region of interest" description="Disordered" evidence="1">
    <location>
        <begin position="31"/>
        <end position="74"/>
    </location>
</feature>
<protein>
    <submittedName>
        <fullName evidence="2">Uncharacterized protein</fullName>
    </submittedName>
</protein>
<organism evidence="2 3">
    <name type="scientific">Zymoseptoria tritici (strain ST99CH_3D7)</name>
    <dbReference type="NCBI Taxonomy" id="1276538"/>
    <lineage>
        <taxon>Eukaryota</taxon>
        <taxon>Fungi</taxon>
        <taxon>Dikarya</taxon>
        <taxon>Ascomycota</taxon>
        <taxon>Pezizomycotina</taxon>
        <taxon>Dothideomycetes</taxon>
        <taxon>Dothideomycetidae</taxon>
        <taxon>Mycosphaerellales</taxon>
        <taxon>Mycosphaerellaceae</taxon>
        <taxon>Zymoseptoria</taxon>
    </lineage>
</organism>
<feature type="compositionally biased region" description="Basic and acidic residues" evidence="1">
    <location>
        <begin position="194"/>
        <end position="209"/>
    </location>
</feature>
<evidence type="ECO:0000313" key="2">
    <source>
        <dbReference type="EMBL" id="SMQ45259.1"/>
    </source>
</evidence>
<accession>A0A1X7RCV5</accession>
<feature type="compositionally biased region" description="Basic and acidic residues" evidence="1">
    <location>
        <begin position="90"/>
        <end position="117"/>
    </location>
</feature>
<evidence type="ECO:0000313" key="3">
    <source>
        <dbReference type="Proteomes" id="UP000215127"/>
    </source>
</evidence>
<dbReference type="EMBL" id="LT853692">
    <property type="protein sequence ID" value="SMQ45259.1"/>
    <property type="molecule type" value="Genomic_DNA"/>
</dbReference>
<gene>
    <name evidence="2" type="ORF">ZT3D7_G403</name>
</gene>
<proteinExistence type="predicted"/>
<feature type="region of interest" description="Disordered" evidence="1">
    <location>
        <begin position="89"/>
        <end position="209"/>
    </location>
</feature>
<reference evidence="2 3" key="1">
    <citation type="submission" date="2016-06" db="EMBL/GenBank/DDBJ databases">
        <authorList>
            <person name="Kjaerup R.B."/>
            <person name="Dalgaard T.S."/>
            <person name="Juul-Madsen H.R."/>
        </authorList>
    </citation>
    <scope>NUCLEOTIDE SEQUENCE [LARGE SCALE GENOMIC DNA]</scope>
</reference>
<evidence type="ECO:0000256" key="1">
    <source>
        <dbReference type="SAM" id="MobiDB-lite"/>
    </source>
</evidence>
<feature type="compositionally biased region" description="Polar residues" evidence="1">
    <location>
        <begin position="140"/>
        <end position="150"/>
    </location>
</feature>
<feature type="compositionally biased region" description="Polar residues" evidence="1">
    <location>
        <begin position="178"/>
        <end position="188"/>
    </location>
</feature>
<dbReference type="Proteomes" id="UP000215127">
    <property type="component" value="Chromosome 1"/>
</dbReference>
<dbReference type="AlphaFoldDB" id="A0A1X7RCV5"/>
<keyword evidence="3" id="KW-1185">Reference proteome</keyword>
<name>A0A1X7RCV5_ZYMT9</name>